<dbReference type="VEuPathDB" id="TriTrypDB:BCY84_22076"/>
<dbReference type="Proteomes" id="UP000246078">
    <property type="component" value="Unassembled WGS sequence"/>
</dbReference>
<dbReference type="Gene3D" id="3.30.70.330">
    <property type="match status" value="1"/>
</dbReference>
<evidence type="ECO:0000313" key="2">
    <source>
        <dbReference type="EMBL" id="PWV16506.1"/>
    </source>
</evidence>
<sequence length="292" mass="33115">MGRGEKSLFFHLFVKKKKKKKKEPEGKGARIFLSQEQIKINKYIGAMDSYASTALVIWGSTGKRLQFTRQDLQMPESVKERPNHHFFEKQWDSVAGFWMNRVLKEAALQQMTVQDIVQCIVSDIERRWEQRKKEKSLYKKRKRLLDSSNITAAGAPSPHVLITNIVSLEAYRQLVAEDSLQQFVTAVLEKVEEVAKEKVAHHAILVDDDDKSDTESPAKDKVKEKQGEDGDGTGPGKAKKRARHEEGDSVSFDDHVAFVCTFSSEAKAARVVSELHGSTFDSRAVLCRFYAL</sequence>
<accession>A0A2V2X6Q3</accession>
<name>A0A2V2X6Q3_TRYCR</name>
<dbReference type="VEuPathDB" id="TriTrypDB:C3747_23g175"/>
<dbReference type="VEuPathDB" id="TriTrypDB:C4B63_61g142"/>
<dbReference type="VEuPathDB" id="TriTrypDB:TCSYLVIO_009121"/>
<dbReference type="VEuPathDB" id="TriTrypDB:TcCL_NonESM05097"/>
<dbReference type="VEuPathDB" id="TriTrypDB:TcYC6_0047680"/>
<dbReference type="VEuPathDB" id="TriTrypDB:TcBrA4_0135690"/>
<dbReference type="VEuPathDB" id="TriTrypDB:TcCLB.508919.80"/>
<proteinExistence type="predicted"/>
<dbReference type="VEuPathDB" id="TriTrypDB:ECC02_001615"/>
<organism evidence="2 3">
    <name type="scientific">Trypanosoma cruzi</name>
    <dbReference type="NCBI Taxonomy" id="5693"/>
    <lineage>
        <taxon>Eukaryota</taxon>
        <taxon>Discoba</taxon>
        <taxon>Euglenozoa</taxon>
        <taxon>Kinetoplastea</taxon>
        <taxon>Metakinetoplastina</taxon>
        <taxon>Trypanosomatida</taxon>
        <taxon>Trypanosomatidae</taxon>
        <taxon>Trypanosoma</taxon>
        <taxon>Schizotrypanum</taxon>
    </lineage>
</organism>
<gene>
    <name evidence="2" type="ORF">C3747_23g175</name>
</gene>
<dbReference type="VEuPathDB" id="TriTrypDB:Tc_MARK_7762"/>
<reference evidence="2 3" key="1">
    <citation type="journal article" date="2018" name="Microb. Genom.">
        <title>Expanding an expanded genome: long-read sequencing of Trypanosoma cruzi.</title>
        <authorList>
            <person name="Berna L."/>
            <person name="Rodriguez M."/>
            <person name="Chiribao M.L."/>
            <person name="Parodi-Talice A."/>
            <person name="Pita S."/>
            <person name="Rijo G."/>
            <person name="Alvarez-Valin F."/>
            <person name="Robello C."/>
        </authorList>
    </citation>
    <scope>NUCLEOTIDE SEQUENCE [LARGE SCALE GENOMIC DNA]</scope>
    <source>
        <strain evidence="2 3">TCC</strain>
    </source>
</reference>
<feature type="compositionally biased region" description="Basic and acidic residues" evidence="1">
    <location>
        <begin position="213"/>
        <end position="228"/>
    </location>
</feature>
<dbReference type="AlphaFoldDB" id="A0A2V2X6Q3"/>
<dbReference type="InterPro" id="IPR012677">
    <property type="entry name" value="Nucleotide-bd_a/b_plait_sf"/>
</dbReference>
<dbReference type="EMBL" id="PRFC01000023">
    <property type="protein sequence ID" value="PWV16506.1"/>
    <property type="molecule type" value="Genomic_DNA"/>
</dbReference>
<protein>
    <submittedName>
        <fullName evidence="2">Uncharacterized protein</fullName>
    </submittedName>
</protein>
<evidence type="ECO:0000313" key="3">
    <source>
        <dbReference type="Proteomes" id="UP000246078"/>
    </source>
</evidence>
<dbReference type="VEuPathDB" id="TriTrypDB:TcG_05582"/>
<dbReference type="VEuPathDB" id="TriTrypDB:TcCLB.506513.40"/>
<comment type="caution">
    <text evidence="2">The sequence shown here is derived from an EMBL/GenBank/DDBJ whole genome shotgun (WGS) entry which is preliminary data.</text>
</comment>
<feature type="region of interest" description="Disordered" evidence="1">
    <location>
        <begin position="206"/>
        <end position="247"/>
    </location>
</feature>
<evidence type="ECO:0000256" key="1">
    <source>
        <dbReference type="SAM" id="MobiDB-lite"/>
    </source>
</evidence>